<sequence>MAKFSLRNFRVVENINLIEMIFVASFQTQQVKWQSIFFKNVHHD</sequence>
<gene>
    <name evidence="1" type="ORF">GSPATT00039548001</name>
</gene>
<evidence type="ECO:0000313" key="1">
    <source>
        <dbReference type="EMBL" id="CAK83398.1"/>
    </source>
</evidence>
<dbReference type="InParanoid" id="A0DK31"/>
<accession>A0DK31</accession>
<dbReference type="AlphaFoldDB" id="A0DK31"/>
<protein>
    <submittedName>
        <fullName evidence="1">Uncharacterized protein</fullName>
    </submittedName>
</protein>
<dbReference type="Proteomes" id="UP000000600">
    <property type="component" value="Unassembled WGS sequence"/>
</dbReference>
<evidence type="ECO:0000313" key="2">
    <source>
        <dbReference type="Proteomes" id="UP000000600"/>
    </source>
</evidence>
<dbReference type="GeneID" id="76803751"/>
<dbReference type="HOGENOM" id="CLU_3225763_0_0_1"/>
<organism evidence="1 2">
    <name type="scientific">Paramecium tetraurelia</name>
    <dbReference type="NCBI Taxonomy" id="5888"/>
    <lineage>
        <taxon>Eukaryota</taxon>
        <taxon>Sar</taxon>
        <taxon>Alveolata</taxon>
        <taxon>Ciliophora</taxon>
        <taxon>Intramacronucleata</taxon>
        <taxon>Oligohymenophorea</taxon>
        <taxon>Peniculida</taxon>
        <taxon>Parameciidae</taxon>
        <taxon>Paramecium</taxon>
    </lineage>
</organism>
<proteinExistence type="predicted"/>
<dbReference type="RefSeq" id="XP_052287150.1">
    <property type="nucleotide sequence ID" value="XM_052431173.1"/>
</dbReference>
<dbReference type="EMBL" id="CT868469">
    <property type="protein sequence ID" value="CAK83398.1"/>
    <property type="molecule type" value="Genomic_DNA"/>
</dbReference>
<name>A0DK31_PARTE</name>
<keyword evidence="2" id="KW-1185">Reference proteome</keyword>
<reference evidence="1 2" key="1">
    <citation type="journal article" date="2006" name="Nature">
        <title>Global trends of whole-genome duplications revealed by the ciliate Paramecium tetraurelia.</title>
        <authorList>
            <consortium name="Genoscope"/>
            <person name="Aury J.-M."/>
            <person name="Jaillon O."/>
            <person name="Duret L."/>
            <person name="Noel B."/>
            <person name="Jubin C."/>
            <person name="Porcel B.M."/>
            <person name="Segurens B."/>
            <person name="Daubin V."/>
            <person name="Anthouard V."/>
            <person name="Aiach N."/>
            <person name="Arnaiz O."/>
            <person name="Billaut A."/>
            <person name="Beisson J."/>
            <person name="Blanc I."/>
            <person name="Bouhouche K."/>
            <person name="Camara F."/>
            <person name="Duharcourt S."/>
            <person name="Guigo R."/>
            <person name="Gogendeau D."/>
            <person name="Katinka M."/>
            <person name="Keller A.-M."/>
            <person name="Kissmehl R."/>
            <person name="Klotz C."/>
            <person name="Koll F."/>
            <person name="Le Moue A."/>
            <person name="Lepere C."/>
            <person name="Malinsky S."/>
            <person name="Nowacki M."/>
            <person name="Nowak J.K."/>
            <person name="Plattner H."/>
            <person name="Poulain J."/>
            <person name="Ruiz F."/>
            <person name="Serrano V."/>
            <person name="Zagulski M."/>
            <person name="Dessen P."/>
            <person name="Betermier M."/>
            <person name="Weissenbach J."/>
            <person name="Scarpelli C."/>
            <person name="Schachter V."/>
            <person name="Sperling L."/>
            <person name="Meyer E."/>
            <person name="Cohen J."/>
            <person name="Wincker P."/>
        </authorList>
    </citation>
    <scope>NUCLEOTIDE SEQUENCE [LARGE SCALE GENOMIC DNA]</scope>
    <source>
        <strain evidence="1 2">Stock d4-2</strain>
    </source>
</reference>